<evidence type="ECO:0008006" key="3">
    <source>
        <dbReference type="Google" id="ProtNLM"/>
    </source>
</evidence>
<protein>
    <recommendedName>
        <fullName evidence="3">KTSC domain-containing protein</fullName>
    </recommendedName>
</protein>
<evidence type="ECO:0000313" key="1">
    <source>
        <dbReference type="EMBL" id="MDQ0505060.1"/>
    </source>
</evidence>
<dbReference type="RefSeq" id="WP_237345568.1">
    <property type="nucleotide sequence ID" value="NZ_JABWGX010000011.1"/>
</dbReference>
<dbReference type="Proteomes" id="UP001241747">
    <property type="component" value="Unassembled WGS sequence"/>
</dbReference>
<organism evidence="1 2">
    <name type="scientific">Xanthobacter agilis</name>
    <dbReference type="NCBI Taxonomy" id="47492"/>
    <lineage>
        <taxon>Bacteria</taxon>
        <taxon>Pseudomonadati</taxon>
        <taxon>Pseudomonadota</taxon>
        <taxon>Alphaproteobacteria</taxon>
        <taxon>Hyphomicrobiales</taxon>
        <taxon>Xanthobacteraceae</taxon>
        <taxon>Xanthobacter</taxon>
    </lineage>
</organism>
<gene>
    <name evidence="1" type="ORF">QOZ94_001842</name>
</gene>
<accession>A0ABU0LD35</accession>
<name>A0ABU0LD35_XANAG</name>
<proteinExistence type="predicted"/>
<dbReference type="EMBL" id="JAUSVY010000003">
    <property type="protein sequence ID" value="MDQ0505060.1"/>
    <property type="molecule type" value="Genomic_DNA"/>
</dbReference>
<reference evidence="1 2" key="1">
    <citation type="submission" date="2023-07" db="EMBL/GenBank/DDBJ databases">
        <title>Genomic Encyclopedia of Type Strains, Phase IV (KMG-IV): sequencing the most valuable type-strain genomes for metagenomic binning, comparative biology and taxonomic classification.</title>
        <authorList>
            <person name="Goeker M."/>
        </authorList>
    </citation>
    <scope>NUCLEOTIDE SEQUENCE [LARGE SCALE GENOMIC DNA]</scope>
    <source>
        <strain evidence="1 2">DSM 3770</strain>
    </source>
</reference>
<sequence length="73" mass="7993">MSAVAQTADEVLIHVRFQPNAEVWTIDSCPEGLSPKAWYERLLAGASSYYQTLANGRGFFRIPTATFASLAAK</sequence>
<comment type="caution">
    <text evidence="1">The sequence shown here is derived from an EMBL/GenBank/DDBJ whole genome shotgun (WGS) entry which is preliminary data.</text>
</comment>
<evidence type="ECO:0000313" key="2">
    <source>
        <dbReference type="Proteomes" id="UP001241747"/>
    </source>
</evidence>
<keyword evidence="2" id="KW-1185">Reference proteome</keyword>